<organism evidence="3 4">
    <name type="scientific">Sediminicola arcticus</name>
    <dbReference type="NCBI Taxonomy" id="1574308"/>
    <lineage>
        <taxon>Bacteria</taxon>
        <taxon>Pseudomonadati</taxon>
        <taxon>Bacteroidota</taxon>
        <taxon>Flavobacteriia</taxon>
        <taxon>Flavobacteriales</taxon>
        <taxon>Flavobacteriaceae</taxon>
        <taxon>Sediminicola</taxon>
    </lineage>
</organism>
<protein>
    <submittedName>
        <fullName evidence="3">Outer membrane beta-barrel protein</fullName>
    </submittedName>
</protein>
<gene>
    <name evidence="3" type="ORF">ABXZ36_12300</name>
</gene>
<dbReference type="SUPFAM" id="SSF49464">
    <property type="entry name" value="Carboxypeptidase regulatory domain-like"/>
    <property type="match status" value="1"/>
</dbReference>
<reference evidence="3 4" key="1">
    <citation type="submission" date="2024-07" db="EMBL/GenBank/DDBJ databases">
        <title>The genome sequence of type strain Sediminicola arcticus GDMCC 1.2805.</title>
        <authorList>
            <person name="Liu Y."/>
        </authorList>
    </citation>
    <scope>NUCLEOTIDE SEQUENCE [LARGE SCALE GENOMIC DNA]</scope>
    <source>
        <strain evidence="3 4">GDMCC 1.2805</strain>
    </source>
</reference>
<dbReference type="Pfam" id="PF13715">
    <property type="entry name" value="CarbopepD_reg_2"/>
    <property type="match status" value="1"/>
</dbReference>
<dbReference type="EMBL" id="JBEXAE010000005">
    <property type="protein sequence ID" value="MET6991426.1"/>
    <property type="molecule type" value="Genomic_DNA"/>
</dbReference>
<dbReference type="SUPFAM" id="SSF56935">
    <property type="entry name" value="Porins"/>
    <property type="match status" value="1"/>
</dbReference>
<feature type="domain" description="Outer membrane protein beta-barrel" evidence="2">
    <location>
        <begin position="449"/>
        <end position="779"/>
    </location>
</feature>
<keyword evidence="4" id="KW-1185">Reference proteome</keyword>
<sequence length="924" mass="104716">MPKLFYLFFIALFLSLQTNSQEFLVKGKVLDASSKQPLEATTIYAESIQDSTLITYTISKQDGIFELEGKTSLKEVNLYFSFNGYKSLVKKITLKSQMDLGSVELEEQAQELKGVQVVGERVPVTIKQDTLEFNADSFKTRPDATVEDVLKKLPGVEVDSDGKITVNGKEVSQVLVNGQVFFSNDPKVATKSLPKEIISKIQIMDTKTKTQEFTGEAGDGETKTINLTIKEDKNNGYLGRMAAGYGTDDRYQGNGLLNYFNGQERISVIAGSNNINNSGFSFDEIYDMVGNTSGGVSFSNSGDFRVGDLSFGFGQGITTASNLGASYANQKKDKFEVNGNYFFSYSDSFNDEKTSRENILPDSRFFTDTETNFTGSTNSNQGSANLEFDIDKTLRISVDPSFNVSRTNSANNRNTISSDEQGNAINSNSAQTLEDGFQRRFSNELTLFKKLDTLGRYVRVSFSNENRLNSNLRNFNSIRNTFGDNPREDILDQRTSTDIDNDTYSAEITYRQPLAKELFLDFGYEYENNQQNNTRSVFDFDNSLGTYTNFNQLQSSDFRFSNIQQTPSLSIRHNNKKFRFGVTLNYKLTNLKNQDDLQNTSFQKSYENMLFSANANYALGENKRLSLWSNSRLNVPTINQLQPVPNINDPLNIIVGNPNLSPSVANQTYLNYNDYNWKERTGLYVYVGANLEKDRVSSITTTNEDLLRTTTYTNVNGNYNLDGGFSYSKQIKKDSTYTLKYSFNPYMGYRKNVGFTNGSRLETTTLSLNPRASITFNYREILELEPEYRISYSDTKYNLEALDDINFTSHNFGLKATAYWPENVIWGNDITYSYNGNVGPGFDKDALFWNMSLGVQMLQKKVTLKVLAYDLLNQNINTRRTVGDDYIQDFQGTVLQRYFMFSASFKFDQFGGKNDKKSDVYYYN</sequence>
<evidence type="ECO:0000256" key="1">
    <source>
        <dbReference type="SAM" id="MobiDB-lite"/>
    </source>
</evidence>
<evidence type="ECO:0000259" key="2">
    <source>
        <dbReference type="Pfam" id="PF14905"/>
    </source>
</evidence>
<dbReference type="Proteomes" id="UP001549799">
    <property type="component" value="Unassembled WGS sequence"/>
</dbReference>
<dbReference type="InterPro" id="IPR041700">
    <property type="entry name" value="OMP_b-brl_3"/>
</dbReference>
<evidence type="ECO:0000313" key="3">
    <source>
        <dbReference type="EMBL" id="MET6991426.1"/>
    </source>
</evidence>
<accession>A0ABV2SWB6</accession>
<proteinExistence type="predicted"/>
<evidence type="ECO:0000313" key="4">
    <source>
        <dbReference type="Proteomes" id="UP001549799"/>
    </source>
</evidence>
<feature type="region of interest" description="Disordered" evidence="1">
    <location>
        <begin position="404"/>
        <end position="426"/>
    </location>
</feature>
<comment type="caution">
    <text evidence="3">The sequence shown here is derived from an EMBL/GenBank/DDBJ whole genome shotgun (WGS) entry which is preliminary data.</text>
</comment>
<dbReference type="InterPro" id="IPR008969">
    <property type="entry name" value="CarboxyPept-like_regulatory"/>
</dbReference>
<name>A0ABV2SWB6_9FLAO</name>
<dbReference type="RefSeq" id="WP_354615966.1">
    <property type="nucleotide sequence ID" value="NZ_JBEXAE010000005.1"/>
</dbReference>
<dbReference type="Pfam" id="PF14905">
    <property type="entry name" value="OMP_b-brl_3"/>
    <property type="match status" value="1"/>
</dbReference>